<evidence type="ECO:0000313" key="2">
    <source>
        <dbReference type="Proteomes" id="UP001607302"/>
    </source>
</evidence>
<gene>
    <name evidence="1" type="ORF">V1478_013734</name>
</gene>
<proteinExistence type="predicted"/>
<organism evidence="1 2">
    <name type="scientific">Vespula squamosa</name>
    <name type="common">Southern yellow jacket</name>
    <name type="synonym">Wasp</name>
    <dbReference type="NCBI Taxonomy" id="30214"/>
    <lineage>
        <taxon>Eukaryota</taxon>
        <taxon>Metazoa</taxon>
        <taxon>Ecdysozoa</taxon>
        <taxon>Arthropoda</taxon>
        <taxon>Hexapoda</taxon>
        <taxon>Insecta</taxon>
        <taxon>Pterygota</taxon>
        <taxon>Neoptera</taxon>
        <taxon>Endopterygota</taxon>
        <taxon>Hymenoptera</taxon>
        <taxon>Apocrita</taxon>
        <taxon>Aculeata</taxon>
        <taxon>Vespoidea</taxon>
        <taxon>Vespidae</taxon>
        <taxon>Vespinae</taxon>
        <taxon>Vespula</taxon>
    </lineage>
</organism>
<evidence type="ECO:0000313" key="1">
    <source>
        <dbReference type="EMBL" id="KAL2716058.1"/>
    </source>
</evidence>
<sequence length="86" mass="10269">MSNTSNKVDKVIGKTFCIIYKFPVPRPSPWLMQESRRFHEIPLIRFLSFDRNTKSKIDSTTTKDSEVYNLSIFFYRHVRLQALARR</sequence>
<protein>
    <submittedName>
        <fullName evidence="1">Uncharacterized protein</fullName>
    </submittedName>
</protein>
<comment type="caution">
    <text evidence="1">The sequence shown here is derived from an EMBL/GenBank/DDBJ whole genome shotgun (WGS) entry which is preliminary data.</text>
</comment>
<dbReference type="EMBL" id="JAUDFV010000154">
    <property type="protein sequence ID" value="KAL2716058.1"/>
    <property type="molecule type" value="Genomic_DNA"/>
</dbReference>
<dbReference type="Proteomes" id="UP001607302">
    <property type="component" value="Unassembled WGS sequence"/>
</dbReference>
<reference evidence="1 2" key="1">
    <citation type="journal article" date="2024" name="Ann. Entomol. Soc. Am.">
        <title>Genomic analyses of the southern and eastern yellowjacket wasps (Hymenoptera: Vespidae) reveal evolutionary signatures of social life.</title>
        <authorList>
            <person name="Catto M.A."/>
            <person name="Caine P.B."/>
            <person name="Orr S.E."/>
            <person name="Hunt B.G."/>
            <person name="Goodisman M.A.D."/>
        </authorList>
    </citation>
    <scope>NUCLEOTIDE SEQUENCE [LARGE SCALE GENOMIC DNA]</scope>
    <source>
        <strain evidence="1">233</strain>
        <tissue evidence="1">Head and thorax</tissue>
    </source>
</reference>
<keyword evidence="2" id="KW-1185">Reference proteome</keyword>
<name>A0ABD2A5Z0_VESSQ</name>
<dbReference type="AlphaFoldDB" id="A0ABD2A5Z0"/>
<accession>A0ABD2A5Z0</accession>